<name>A0ABN8ZFM2_RANTA</name>
<accession>A0ABN8ZFM2</accession>
<evidence type="ECO:0000313" key="2">
    <source>
        <dbReference type="Proteomes" id="UP001176941"/>
    </source>
</evidence>
<gene>
    <name evidence="1" type="ORF">MRATA1EN1_LOCUS20753</name>
</gene>
<protein>
    <submittedName>
        <fullName evidence="1">Uncharacterized protein</fullName>
    </submittedName>
</protein>
<proteinExistence type="predicted"/>
<reference evidence="1" key="1">
    <citation type="submission" date="2023-04" db="EMBL/GenBank/DDBJ databases">
        <authorList>
            <consortium name="ELIXIR-Norway"/>
        </authorList>
    </citation>
    <scope>NUCLEOTIDE SEQUENCE [LARGE SCALE GENOMIC DNA]</scope>
</reference>
<organism evidence="1 2">
    <name type="scientific">Rangifer tarandus platyrhynchus</name>
    <name type="common">Svalbard reindeer</name>
    <dbReference type="NCBI Taxonomy" id="3082113"/>
    <lineage>
        <taxon>Eukaryota</taxon>
        <taxon>Metazoa</taxon>
        <taxon>Chordata</taxon>
        <taxon>Craniata</taxon>
        <taxon>Vertebrata</taxon>
        <taxon>Euteleostomi</taxon>
        <taxon>Mammalia</taxon>
        <taxon>Eutheria</taxon>
        <taxon>Laurasiatheria</taxon>
        <taxon>Artiodactyla</taxon>
        <taxon>Ruminantia</taxon>
        <taxon>Pecora</taxon>
        <taxon>Cervidae</taxon>
        <taxon>Odocoileinae</taxon>
        <taxon>Rangifer</taxon>
    </lineage>
</organism>
<dbReference type="Proteomes" id="UP001176941">
    <property type="component" value="Chromosome 31"/>
</dbReference>
<evidence type="ECO:0000313" key="1">
    <source>
        <dbReference type="EMBL" id="CAI9171791.1"/>
    </source>
</evidence>
<keyword evidence="2" id="KW-1185">Reference proteome</keyword>
<dbReference type="EMBL" id="OX459967">
    <property type="protein sequence ID" value="CAI9171791.1"/>
    <property type="molecule type" value="Genomic_DNA"/>
</dbReference>
<sequence>MVCVENPFLHCQPVLLKPEQVLLCTPFNKQPFLLAGSGEFGSRNTSTIIPSHSEASRLDKHNFIYAKNRLLRNRININKYLYQLYSLNASINTSISATANLFNKLASMTFHMV</sequence>